<name>A0A1G1VE27_9BACT</name>
<dbReference type="Proteomes" id="UP000178659">
    <property type="component" value="Unassembled WGS sequence"/>
</dbReference>
<evidence type="ECO:0000256" key="1">
    <source>
        <dbReference type="SAM" id="MobiDB-lite"/>
    </source>
</evidence>
<evidence type="ECO:0000313" key="4">
    <source>
        <dbReference type="Proteomes" id="UP000178659"/>
    </source>
</evidence>
<sequence>MLSTATQAAEDEKDNESSSGGTFFLANISTEKVLPIGLIGGGLIFIGISAASFLKGKHSDTIDDQND</sequence>
<keyword evidence="2" id="KW-0812">Transmembrane</keyword>
<proteinExistence type="predicted"/>
<protein>
    <submittedName>
        <fullName evidence="3">Uncharacterized protein</fullName>
    </submittedName>
</protein>
<feature type="transmembrane region" description="Helical" evidence="2">
    <location>
        <begin position="33"/>
        <end position="54"/>
    </location>
</feature>
<keyword evidence="2" id="KW-1133">Transmembrane helix</keyword>
<evidence type="ECO:0000256" key="2">
    <source>
        <dbReference type="SAM" id="Phobius"/>
    </source>
</evidence>
<accession>A0A1G1VE27</accession>
<feature type="region of interest" description="Disordered" evidence="1">
    <location>
        <begin position="1"/>
        <end position="21"/>
    </location>
</feature>
<keyword evidence="2" id="KW-0472">Membrane</keyword>
<dbReference type="EMBL" id="MHCC01000012">
    <property type="protein sequence ID" value="OGY13688.1"/>
    <property type="molecule type" value="Genomic_DNA"/>
</dbReference>
<evidence type="ECO:0000313" key="3">
    <source>
        <dbReference type="EMBL" id="OGY13688.1"/>
    </source>
</evidence>
<dbReference type="AlphaFoldDB" id="A0A1G1VE27"/>
<organism evidence="3 4">
    <name type="scientific">Candidatus Blackburnbacteria bacterium RIFCSPLOWO2_01_FULL_40_20</name>
    <dbReference type="NCBI Taxonomy" id="1797519"/>
    <lineage>
        <taxon>Bacteria</taxon>
        <taxon>Candidatus Blackburniibacteriota</taxon>
    </lineage>
</organism>
<reference evidence="3 4" key="1">
    <citation type="journal article" date="2016" name="Nat. Commun.">
        <title>Thousands of microbial genomes shed light on interconnected biogeochemical processes in an aquifer system.</title>
        <authorList>
            <person name="Anantharaman K."/>
            <person name="Brown C.T."/>
            <person name="Hug L.A."/>
            <person name="Sharon I."/>
            <person name="Castelle C.J."/>
            <person name="Probst A.J."/>
            <person name="Thomas B.C."/>
            <person name="Singh A."/>
            <person name="Wilkins M.J."/>
            <person name="Karaoz U."/>
            <person name="Brodie E.L."/>
            <person name="Williams K.H."/>
            <person name="Hubbard S.S."/>
            <person name="Banfield J.F."/>
        </authorList>
    </citation>
    <scope>NUCLEOTIDE SEQUENCE [LARGE SCALE GENOMIC DNA]</scope>
</reference>
<gene>
    <name evidence="3" type="ORF">A3A77_01385</name>
</gene>
<comment type="caution">
    <text evidence="3">The sequence shown here is derived from an EMBL/GenBank/DDBJ whole genome shotgun (WGS) entry which is preliminary data.</text>
</comment>